<dbReference type="EMBL" id="VGIY01000127">
    <property type="protein sequence ID" value="MBM3317452.1"/>
    <property type="molecule type" value="Genomic_DNA"/>
</dbReference>
<dbReference type="InterPro" id="IPR003660">
    <property type="entry name" value="HAMP_dom"/>
</dbReference>
<dbReference type="GO" id="GO:0016020">
    <property type="term" value="C:membrane"/>
    <property type="evidence" value="ECO:0007669"/>
    <property type="project" value="InterPro"/>
</dbReference>
<evidence type="ECO:0000259" key="2">
    <source>
        <dbReference type="PROSITE" id="PS50885"/>
    </source>
</evidence>
<accession>A0A937XAT2</accession>
<keyword evidence="1" id="KW-1133">Transmembrane helix</keyword>
<evidence type="ECO:0000313" key="4">
    <source>
        <dbReference type="Proteomes" id="UP000748308"/>
    </source>
</evidence>
<protein>
    <submittedName>
        <fullName evidence="3">HAMP domain-containing protein</fullName>
    </submittedName>
</protein>
<feature type="domain" description="HAMP" evidence="2">
    <location>
        <begin position="279"/>
        <end position="318"/>
    </location>
</feature>
<reference evidence="3" key="1">
    <citation type="submission" date="2019-03" db="EMBL/GenBank/DDBJ databases">
        <title>Lake Tanganyika Metagenome-Assembled Genomes (MAGs).</title>
        <authorList>
            <person name="Tran P."/>
        </authorList>
    </citation>
    <scope>NUCLEOTIDE SEQUENCE</scope>
    <source>
        <strain evidence="3">M_DeepCast_400m_m2_100</strain>
    </source>
</reference>
<dbReference type="AlphaFoldDB" id="A0A937XAT2"/>
<comment type="caution">
    <text evidence="3">The sequence shown here is derived from an EMBL/GenBank/DDBJ whole genome shotgun (WGS) entry which is preliminary data.</text>
</comment>
<dbReference type="CDD" id="cd06225">
    <property type="entry name" value="HAMP"/>
    <property type="match status" value="1"/>
</dbReference>
<feature type="non-terminal residue" evidence="3">
    <location>
        <position position="318"/>
    </location>
</feature>
<keyword evidence="1" id="KW-0472">Membrane</keyword>
<dbReference type="Pfam" id="PF00672">
    <property type="entry name" value="HAMP"/>
    <property type="match status" value="1"/>
</dbReference>
<name>A0A937XAT2_UNCEI</name>
<gene>
    <name evidence="3" type="ORF">FJY75_06325</name>
</gene>
<evidence type="ECO:0000313" key="3">
    <source>
        <dbReference type="EMBL" id="MBM3317452.1"/>
    </source>
</evidence>
<keyword evidence="1" id="KW-0812">Transmembrane</keyword>
<proteinExistence type="predicted"/>
<organism evidence="3 4">
    <name type="scientific">Eiseniibacteriota bacterium</name>
    <dbReference type="NCBI Taxonomy" id="2212470"/>
    <lineage>
        <taxon>Bacteria</taxon>
        <taxon>Candidatus Eiseniibacteriota</taxon>
    </lineage>
</organism>
<evidence type="ECO:0000256" key="1">
    <source>
        <dbReference type="SAM" id="Phobius"/>
    </source>
</evidence>
<feature type="transmembrane region" description="Helical" evidence="1">
    <location>
        <begin position="255"/>
        <end position="278"/>
    </location>
</feature>
<dbReference type="GO" id="GO:0007165">
    <property type="term" value="P:signal transduction"/>
    <property type="evidence" value="ECO:0007669"/>
    <property type="project" value="InterPro"/>
</dbReference>
<dbReference type="PROSITE" id="PS50885">
    <property type="entry name" value="HAMP"/>
    <property type="match status" value="1"/>
</dbReference>
<dbReference type="Proteomes" id="UP000748308">
    <property type="component" value="Unassembled WGS sequence"/>
</dbReference>
<dbReference type="Gene3D" id="6.10.340.10">
    <property type="match status" value="1"/>
</dbReference>
<feature type="transmembrane region" description="Helical" evidence="1">
    <location>
        <begin position="12"/>
        <end position="33"/>
    </location>
</feature>
<sequence length="318" mass="32992">MRRPRLSSMLVGFNFGVVAVAIAGVGLAGASLLRQMGREQALARVQRSGDRALDLIAVQGERLGATAELLAARPDLRRFVRDGSSDSLSMLLREFRAARGLDGVLVLARGRTLGAAGALVLPGEADLPEGNQRWFLHAAPGSPGVQWTAAAEIHGAGGARVLIGRFLLEEALADLGRWVGLPVTVLTRQTAESRGTEPSIELRLRALGGEEVRSLLAASGQAVGATPLRDARGRIIGLLEVSDEISGSDPGRSRLLGALLALVLAMGGVATLFSLLLARSVARPVEELTAAALRIGHGDFASPLPRGGGREVAALAGA</sequence>